<dbReference type="InterPro" id="IPR003593">
    <property type="entry name" value="AAA+_ATPase"/>
</dbReference>
<dbReference type="Gene3D" id="3.40.50.300">
    <property type="entry name" value="P-loop containing nucleotide triphosphate hydrolases"/>
    <property type="match status" value="1"/>
</dbReference>
<dbReference type="eggNOG" id="arCOG00181">
    <property type="taxonomic scope" value="Archaea"/>
</dbReference>
<keyword evidence="6" id="KW-0067">ATP-binding</keyword>
<dbReference type="RefSeq" id="WP_008082151.1">
    <property type="nucleotide sequence ID" value="NC_013926.1"/>
</dbReference>
<keyword evidence="7" id="KW-1278">Translocase</keyword>
<dbReference type="GO" id="GO:0016887">
    <property type="term" value="F:ATP hydrolysis activity"/>
    <property type="evidence" value="ECO:0007669"/>
    <property type="project" value="InterPro"/>
</dbReference>
<keyword evidence="8" id="KW-0472">Membrane</keyword>
<dbReference type="InterPro" id="IPR050388">
    <property type="entry name" value="ABC_Ni/Peptide_Import"/>
</dbReference>
<evidence type="ECO:0000256" key="4">
    <source>
        <dbReference type="ARBA" id="ARBA00022519"/>
    </source>
</evidence>
<dbReference type="PROSITE" id="PS50893">
    <property type="entry name" value="ABC_TRANSPORTER_2"/>
    <property type="match status" value="1"/>
</dbReference>
<dbReference type="InterPro" id="IPR027417">
    <property type="entry name" value="P-loop_NTPase"/>
</dbReference>
<dbReference type="GO" id="GO:0015833">
    <property type="term" value="P:peptide transport"/>
    <property type="evidence" value="ECO:0007669"/>
    <property type="project" value="InterPro"/>
</dbReference>
<evidence type="ECO:0000256" key="8">
    <source>
        <dbReference type="ARBA" id="ARBA00023136"/>
    </source>
</evidence>
<dbReference type="InterPro" id="IPR017871">
    <property type="entry name" value="ABC_transporter-like_CS"/>
</dbReference>
<gene>
    <name evidence="9" type="ordered locus">Aboo_0410</name>
</gene>
<evidence type="ECO:0000256" key="7">
    <source>
        <dbReference type="ARBA" id="ARBA00022967"/>
    </source>
</evidence>
<reference evidence="9" key="1">
    <citation type="submission" date="2010-02" db="EMBL/GenBank/DDBJ databases">
        <title>Complete sequence of Aciduliprofundum boonei T469.</title>
        <authorList>
            <consortium name="US DOE Joint Genome Institute"/>
            <person name="Lucas S."/>
            <person name="Copeland A."/>
            <person name="Lapidus A."/>
            <person name="Cheng J.-F."/>
            <person name="Bruce D."/>
            <person name="Goodwin L."/>
            <person name="Pitluck S."/>
            <person name="Saunders E."/>
            <person name="Detter J.C."/>
            <person name="Han C."/>
            <person name="Tapia R."/>
            <person name="Land M."/>
            <person name="Hauser L."/>
            <person name="Kyrpides N."/>
            <person name="Mikhailova N."/>
            <person name="Flores G."/>
            <person name="Reysenbach A.-L."/>
            <person name="Woyke T."/>
        </authorList>
    </citation>
    <scope>NUCLEOTIDE SEQUENCE</scope>
    <source>
        <strain evidence="9">T469</strain>
    </source>
</reference>
<evidence type="ECO:0000256" key="5">
    <source>
        <dbReference type="ARBA" id="ARBA00022741"/>
    </source>
</evidence>
<accession>B5IAD5</accession>
<comment type="subcellular location">
    <subcellularLocation>
        <location evidence="1">Cell membrane</location>
        <topology evidence="1">Peripheral membrane protein</topology>
    </subcellularLocation>
</comment>
<evidence type="ECO:0000256" key="6">
    <source>
        <dbReference type="ARBA" id="ARBA00022840"/>
    </source>
</evidence>
<keyword evidence="2" id="KW-0813">Transport</keyword>
<evidence type="ECO:0000313" key="10">
    <source>
        <dbReference type="Proteomes" id="UP000001400"/>
    </source>
</evidence>
<dbReference type="GO" id="GO:0005524">
    <property type="term" value="F:ATP binding"/>
    <property type="evidence" value="ECO:0007669"/>
    <property type="project" value="UniProtKB-KW"/>
</dbReference>
<dbReference type="InterPro" id="IPR003439">
    <property type="entry name" value="ABC_transporter-like_ATP-bd"/>
</dbReference>
<dbReference type="PANTHER" id="PTHR43297">
    <property type="entry name" value="OLIGOPEPTIDE TRANSPORT ATP-BINDING PROTEIN APPD"/>
    <property type="match status" value="1"/>
</dbReference>
<dbReference type="InterPro" id="IPR013563">
    <property type="entry name" value="Oligopep_ABC_C"/>
</dbReference>
<dbReference type="AlphaFoldDB" id="B5IAD5"/>
<dbReference type="GeneID" id="8827353"/>
<keyword evidence="3" id="KW-1003">Cell membrane</keyword>
<keyword evidence="10" id="KW-1185">Reference proteome</keyword>
<dbReference type="SMART" id="SM00382">
    <property type="entry name" value="AAA"/>
    <property type="match status" value="1"/>
</dbReference>
<name>B5IAD5_ACIB4</name>
<keyword evidence="5" id="KW-0547">Nucleotide-binding</keyword>
<dbReference type="NCBIfam" id="TIGR01727">
    <property type="entry name" value="oligo_HPY"/>
    <property type="match status" value="1"/>
</dbReference>
<dbReference type="EMBL" id="CP001941">
    <property type="protein sequence ID" value="ADD08221.1"/>
    <property type="molecule type" value="Genomic_DNA"/>
</dbReference>
<dbReference type="HOGENOM" id="CLU_000604_1_23_2"/>
<dbReference type="Proteomes" id="UP000001400">
    <property type="component" value="Chromosome"/>
</dbReference>
<dbReference type="SUPFAM" id="SSF52540">
    <property type="entry name" value="P-loop containing nucleoside triphosphate hydrolases"/>
    <property type="match status" value="1"/>
</dbReference>
<protein>
    <submittedName>
        <fullName evidence="9">Oligopeptide/dipeptide ABC transporter, ATPase subunit</fullName>
    </submittedName>
</protein>
<evidence type="ECO:0000256" key="3">
    <source>
        <dbReference type="ARBA" id="ARBA00022475"/>
    </source>
</evidence>
<evidence type="ECO:0000256" key="1">
    <source>
        <dbReference type="ARBA" id="ARBA00004202"/>
    </source>
</evidence>
<sequence length="323" mass="36242">MDNIVLDVRNLSVYYYTIAGTVRAVENVSFKIERGDWVTFVGESGSGKSTVAHALVNLVPNPGKIVKGEIIFNGKNLITMDIEELRKIRGKDISMIFQDPMTSLDPLRKIGDQIMEVMIEHGVDEEEAKKRAKELLRSVNIPEDRLDYYPHQLSGGQRQRIIISMAMAFHSKLIIADEPTTALDVIVQDSIMDLLEDLRKSGTSVFFITHDISLASERSSKIGIMYAGKLVEFGLVDQIIENPKHPYTAALFQSTPDLWVDKTITSIPGYPPDLRDPPKGCRFYPRCQVFKENSNLKGVCNGKEPVMKEVEPGHFVACHLYGD</sequence>
<evidence type="ECO:0000256" key="2">
    <source>
        <dbReference type="ARBA" id="ARBA00022448"/>
    </source>
</evidence>
<dbReference type="CDD" id="cd03257">
    <property type="entry name" value="ABC_NikE_OppD_transporters"/>
    <property type="match status" value="1"/>
</dbReference>
<keyword evidence="4" id="KW-0997">Cell inner membrane</keyword>
<dbReference type="GO" id="GO:0005886">
    <property type="term" value="C:plasma membrane"/>
    <property type="evidence" value="ECO:0007669"/>
    <property type="project" value="UniProtKB-SubCell"/>
</dbReference>
<dbReference type="OrthoDB" id="18209at2157"/>
<dbReference type="STRING" id="439481.Aboo_0410"/>
<organism evidence="9 10">
    <name type="scientific">Aciduliprofundum boonei (strain DSM 19572 / T469)</name>
    <dbReference type="NCBI Taxonomy" id="439481"/>
    <lineage>
        <taxon>Archaea</taxon>
        <taxon>Methanobacteriati</taxon>
        <taxon>Thermoplasmatota</taxon>
        <taxon>DHVE2 group</taxon>
        <taxon>Candidatus Aciduliprofundum</taxon>
    </lineage>
</organism>
<evidence type="ECO:0000313" key="9">
    <source>
        <dbReference type="EMBL" id="ADD08221.1"/>
    </source>
</evidence>
<dbReference type="PANTHER" id="PTHR43297:SF14">
    <property type="entry name" value="ATPASE AAA-TYPE CORE DOMAIN-CONTAINING PROTEIN"/>
    <property type="match status" value="1"/>
</dbReference>
<dbReference type="PROSITE" id="PS00211">
    <property type="entry name" value="ABC_TRANSPORTER_1"/>
    <property type="match status" value="1"/>
</dbReference>
<proteinExistence type="predicted"/>
<dbReference type="KEGG" id="abi:Aboo_0410"/>
<dbReference type="Pfam" id="PF08352">
    <property type="entry name" value="oligo_HPY"/>
    <property type="match status" value="1"/>
</dbReference>
<dbReference type="Pfam" id="PF00005">
    <property type="entry name" value="ABC_tran"/>
    <property type="match status" value="1"/>
</dbReference>
<dbReference type="FunFam" id="3.40.50.300:FF:000016">
    <property type="entry name" value="Oligopeptide ABC transporter ATP-binding component"/>
    <property type="match status" value="1"/>
</dbReference>